<proteinExistence type="predicted"/>
<protein>
    <submittedName>
        <fullName evidence="2">Uncharacterized protein</fullName>
    </submittedName>
</protein>
<gene>
    <name evidence="2" type="ORF">FIBSPDRAFT_857979</name>
    <name evidence="3" type="ORF">FIBSPDRAFT_857983</name>
</gene>
<sequence>MGQKGGRRVDPAQPIQDPTLTQAMDSASEWNSLLMTARAERGPQWDVGTQQFLVDHGSDLYYDATPLLEVQQKLRSDSPSLSRRSAAAKPPHDAFSPMSHPHHPHQAQSSPHRSHSQGPGPGQGGYYSGSPTSRYPPQGGFGAMAPGQFYNGRDAGSPARMMGQHDTMASVGRRVTRGSMADDAYHPGM</sequence>
<dbReference type="AlphaFoldDB" id="A0A166MBJ5"/>
<evidence type="ECO:0000256" key="1">
    <source>
        <dbReference type="SAM" id="MobiDB-lite"/>
    </source>
</evidence>
<dbReference type="EMBL" id="KV417530">
    <property type="protein sequence ID" value="KZP23828.1"/>
    <property type="molecule type" value="Genomic_DNA"/>
</dbReference>
<evidence type="ECO:0000313" key="4">
    <source>
        <dbReference type="Proteomes" id="UP000076532"/>
    </source>
</evidence>
<dbReference type="OrthoDB" id="5550090at2759"/>
<dbReference type="STRING" id="436010.A0A166MBJ5"/>
<dbReference type="EMBL" id="KV417530">
    <property type="protein sequence ID" value="KZP23834.1"/>
    <property type="molecule type" value="Genomic_DNA"/>
</dbReference>
<accession>A0A166MBJ5</accession>
<evidence type="ECO:0000313" key="3">
    <source>
        <dbReference type="EMBL" id="KZP23834.1"/>
    </source>
</evidence>
<dbReference type="Proteomes" id="UP000076532">
    <property type="component" value="Unassembled WGS sequence"/>
</dbReference>
<evidence type="ECO:0000313" key="2">
    <source>
        <dbReference type="EMBL" id="KZP23828.1"/>
    </source>
</evidence>
<organism evidence="2 4">
    <name type="scientific">Athelia psychrophila</name>
    <dbReference type="NCBI Taxonomy" id="1759441"/>
    <lineage>
        <taxon>Eukaryota</taxon>
        <taxon>Fungi</taxon>
        <taxon>Dikarya</taxon>
        <taxon>Basidiomycota</taxon>
        <taxon>Agaricomycotina</taxon>
        <taxon>Agaricomycetes</taxon>
        <taxon>Agaricomycetidae</taxon>
        <taxon>Atheliales</taxon>
        <taxon>Atheliaceae</taxon>
        <taxon>Athelia</taxon>
    </lineage>
</organism>
<feature type="compositionally biased region" description="Low complexity" evidence="1">
    <location>
        <begin position="77"/>
        <end position="89"/>
    </location>
</feature>
<feature type="region of interest" description="Disordered" evidence="1">
    <location>
        <begin position="73"/>
        <end position="189"/>
    </location>
</feature>
<name>A0A166MBJ5_9AGAM</name>
<reference evidence="2 4" key="1">
    <citation type="journal article" date="2016" name="Mol. Biol. Evol.">
        <title>Comparative Genomics of Early-Diverging Mushroom-Forming Fungi Provides Insights into the Origins of Lignocellulose Decay Capabilities.</title>
        <authorList>
            <person name="Nagy L.G."/>
            <person name="Riley R."/>
            <person name="Tritt A."/>
            <person name="Adam C."/>
            <person name="Daum C."/>
            <person name="Floudas D."/>
            <person name="Sun H."/>
            <person name="Yadav J.S."/>
            <person name="Pangilinan J."/>
            <person name="Larsson K.H."/>
            <person name="Matsuura K."/>
            <person name="Barry K."/>
            <person name="Labutti K."/>
            <person name="Kuo R."/>
            <person name="Ohm R.A."/>
            <person name="Bhattacharya S.S."/>
            <person name="Shirouzu T."/>
            <person name="Yoshinaga Y."/>
            <person name="Martin F.M."/>
            <person name="Grigoriev I.V."/>
            <person name="Hibbett D.S."/>
        </authorList>
    </citation>
    <scope>NUCLEOTIDE SEQUENCE [LARGE SCALE GENOMIC DNA]</scope>
    <source>
        <strain evidence="2 4">CBS 109695</strain>
    </source>
</reference>
<keyword evidence="4" id="KW-1185">Reference proteome</keyword>